<dbReference type="EMBL" id="JH413808">
    <property type="protein sequence ID" value="EHL31935.1"/>
    <property type="molecule type" value="Genomic_DNA"/>
</dbReference>
<dbReference type="AlphaFoldDB" id="G9EL46"/>
<keyword evidence="2" id="KW-1185">Reference proteome</keyword>
<evidence type="ECO:0000313" key="2">
    <source>
        <dbReference type="Proteomes" id="UP000002770"/>
    </source>
</evidence>
<protein>
    <submittedName>
        <fullName evidence="1">Uncharacterized protein</fullName>
    </submittedName>
</protein>
<dbReference type="Proteomes" id="UP000002770">
    <property type="component" value="Unassembled WGS sequence"/>
</dbReference>
<sequence length="47" mass="5356">MHFIYTVPILLPSVLQKIANQLHLFAVGCSFFLSSISFFPQNHQAIH</sequence>
<dbReference type="HOGENOM" id="CLU_3169668_0_0_6"/>
<dbReference type="InParanoid" id="G9EL46"/>
<evidence type="ECO:0000313" key="1">
    <source>
        <dbReference type="EMBL" id="EHL31935.1"/>
    </source>
</evidence>
<accession>G9EL46</accession>
<proteinExistence type="predicted"/>
<organism evidence="1 2">
    <name type="scientific">Legionella drancourtii LLAP12</name>
    <dbReference type="NCBI Taxonomy" id="658187"/>
    <lineage>
        <taxon>Bacteria</taxon>
        <taxon>Pseudomonadati</taxon>
        <taxon>Pseudomonadota</taxon>
        <taxon>Gammaproteobacteria</taxon>
        <taxon>Legionellales</taxon>
        <taxon>Legionellaceae</taxon>
        <taxon>Legionella</taxon>
    </lineage>
</organism>
<reference evidence="1 2" key="1">
    <citation type="journal article" date="2011" name="BMC Genomics">
        <title>Insight into cross-talk between intra-amoebal pathogens.</title>
        <authorList>
            <person name="Gimenez G."/>
            <person name="Bertelli C."/>
            <person name="Moliner C."/>
            <person name="Robert C."/>
            <person name="Raoult D."/>
            <person name="Fournier P.E."/>
            <person name="Greub G."/>
        </authorList>
    </citation>
    <scope>NUCLEOTIDE SEQUENCE [LARGE SCALE GENOMIC DNA]</scope>
    <source>
        <strain evidence="1 2">LLAP12</strain>
    </source>
</reference>
<gene>
    <name evidence="1" type="ORF">LDG_6104</name>
</gene>
<name>G9EL46_9GAMM</name>